<sequence length="58" mass="6892">MREKNSTTVLQEQTLGLLSVNRNIHCKKFWCFTNWNISKYHKSVKSMKKEHTKGLNPK</sequence>
<dbReference type="Proteomes" id="UP000824782">
    <property type="component" value="Unassembled WGS sequence"/>
</dbReference>
<name>A0AAV7DMF6_ENGPU</name>
<dbReference type="AlphaFoldDB" id="A0AAV7DMF6"/>
<evidence type="ECO:0000313" key="2">
    <source>
        <dbReference type="Proteomes" id="UP000824782"/>
    </source>
</evidence>
<reference evidence="1" key="1">
    <citation type="thesis" date="2020" institute="ProQuest LLC" country="789 East Eisenhower Parkway, Ann Arbor, MI, USA">
        <title>Comparative Genomics and Chromosome Evolution.</title>
        <authorList>
            <person name="Mudd A.B."/>
        </authorList>
    </citation>
    <scope>NUCLEOTIDE SEQUENCE</scope>
    <source>
        <strain evidence="1">237g6f4</strain>
        <tissue evidence="1">Blood</tissue>
    </source>
</reference>
<keyword evidence="2" id="KW-1185">Reference proteome</keyword>
<accession>A0AAV7DMF6</accession>
<proteinExistence type="predicted"/>
<gene>
    <name evidence="1" type="ORF">GDO81_002580</name>
</gene>
<evidence type="ECO:0000313" key="1">
    <source>
        <dbReference type="EMBL" id="KAG8598353.1"/>
    </source>
</evidence>
<dbReference type="EMBL" id="WNYA01000001">
    <property type="protein sequence ID" value="KAG8598353.1"/>
    <property type="molecule type" value="Genomic_DNA"/>
</dbReference>
<comment type="caution">
    <text evidence="1">The sequence shown here is derived from an EMBL/GenBank/DDBJ whole genome shotgun (WGS) entry which is preliminary data.</text>
</comment>
<protein>
    <submittedName>
        <fullName evidence="1">Uncharacterized protein</fullName>
    </submittedName>
</protein>
<organism evidence="1 2">
    <name type="scientific">Engystomops pustulosus</name>
    <name type="common">Tungara frog</name>
    <name type="synonym">Physalaemus pustulosus</name>
    <dbReference type="NCBI Taxonomy" id="76066"/>
    <lineage>
        <taxon>Eukaryota</taxon>
        <taxon>Metazoa</taxon>
        <taxon>Chordata</taxon>
        <taxon>Craniata</taxon>
        <taxon>Vertebrata</taxon>
        <taxon>Euteleostomi</taxon>
        <taxon>Amphibia</taxon>
        <taxon>Batrachia</taxon>
        <taxon>Anura</taxon>
        <taxon>Neobatrachia</taxon>
        <taxon>Hyloidea</taxon>
        <taxon>Leptodactylidae</taxon>
        <taxon>Leiuperinae</taxon>
        <taxon>Engystomops</taxon>
    </lineage>
</organism>